<sequence length="87" mass="9895">MKSILLGGLFGALSVGLWNLIVVLVDYFDFIQFNFYENRGMMIVVMLIIPLVLLYLLLTLMSRSKKFLIAFLSLFILLSVILMTVSS</sequence>
<keyword evidence="3" id="KW-1185">Reference proteome</keyword>
<dbReference type="EMBL" id="CP019640">
    <property type="protein sequence ID" value="AQQ54683.1"/>
    <property type="molecule type" value="Genomic_DNA"/>
</dbReference>
<protein>
    <submittedName>
        <fullName evidence="2">Uncharacterized protein</fullName>
    </submittedName>
</protein>
<dbReference type="KEGG" id="pmar:B0X71_17290"/>
<evidence type="ECO:0000256" key="1">
    <source>
        <dbReference type="SAM" id="Phobius"/>
    </source>
</evidence>
<reference evidence="2 3" key="1">
    <citation type="submission" date="2017-02" db="EMBL/GenBank/DDBJ databases">
        <title>The complete genomic sequence of a novel cold adapted crude oil-degrading bacterium Planococcus qaidamina Y42.</title>
        <authorList>
            <person name="Yang R."/>
        </authorList>
    </citation>
    <scope>NUCLEOTIDE SEQUENCE [LARGE SCALE GENOMIC DNA]</scope>
    <source>
        <strain evidence="2 3">Y42</strain>
    </source>
</reference>
<keyword evidence="1" id="KW-1133">Transmembrane helix</keyword>
<accession>A0A1Q2L2P9</accession>
<evidence type="ECO:0000313" key="3">
    <source>
        <dbReference type="Proteomes" id="UP000188184"/>
    </source>
</evidence>
<gene>
    <name evidence="2" type="ORF">B0X71_17290</name>
</gene>
<evidence type="ECO:0000313" key="2">
    <source>
        <dbReference type="EMBL" id="AQQ54683.1"/>
    </source>
</evidence>
<feature type="transmembrane region" description="Helical" evidence="1">
    <location>
        <begin position="7"/>
        <end position="28"/>
    </location>
</feature>
<feature type="transmembrane region" description="Helical" evidence="1">
    <location>
        <begin position="40"/>
        <end position="60"/>
    </location>
</feature>
<proteinExistence type="predicted"/>
<name>A0A1Q2L2P9_9BACL</name>
<keyword evidence="1" id="KW-0472">Membrane</keyword>
<keyword evidence="1" id="KW-0812">Transmembrane</keyword>
<dbReference type="Proteomes" id="UP000188184">
    <property type="component" value="Chromosome"/>
</dbReference>
<dbReference type="RefSeq" id="WP_077590583.1">
    <property type="nucleotide sequence ID" value="NZ_CP019640.1"/>
</dbReference>
<dbReference type="AlphaFoldDB" id="A0A1Q2L2P9"/>
<feature type="transmembrane region" description="Helical" evidence="1">
    <location>
        <begin position="67"/>
        <end position="85"/>
    </location>
</feature>
<organism evidence="2 3">
    <name type="scientific">Planococcus lenghuensis</name>
    <dbReference type="NCBI Taxonomy" id="2213202"/>
    <lineage>
        <taxon>Bacteria</taxon>
        <taxon>Bacillati</taxon>
        <taxon>Bacillota</taxon>
        <taxon>Bacilli</taxon>
        <taxon>Bacillales</taxon>
        <taxon>Caryophanaceae</taxon>
        <taxon>Planococcus</taxon>
    </lineage>
</organism>